<dbReference type="SUPFAM" id="SSF52172">
    <property type="entry name" value="CheY-like"/>
    <property type="match status" value="1"/>
</dbReference>
<dbReference type="InterPro" id="IPR012074">
    <property type="entry name" value="GAF_ANTAR"/>
</dbReference>
<dbReference type="PIRSF" id="PIRSF036625">
    <property type="entry name" value="GAF_ANTAR"/>
    <property type="match status" value="1"/>
</dbReference>
<dbReference type="InterPro" id="IPR011006">
    <property type="entry name" value="CheY-like_superfamily"/>
</dbReference>
<comment type="caution">
    <text evidence="2">The sequence shown here is derived from an EMBL/GenBank/DDBJ whole genome shotgun (WGS) entry which is preliminary data.</text>
</comment>
<dbReference type="InterPro" id="IPR036388">
    <property type="entry name" value="WH-like_DNA-bd_sf"/>
</dbReference>
<dbReference type="SMART" id="SM01012">
    <property type="entry name" value="ANTAR"/>
    <property type="match status" value="1"/>
</dbReference>
<dbReference type="PROSITE" id="PS50921">
    <property type="entry name" value="ANTAR"/>
    <property type="match status" value="1"/>
</dbReference>
<accession>A0ABV9YKH7</accession>
<dbReference type="Gene3D" id="1.10.10.10">
    <property type="entry name" value="Winged helix-like DNA-binding domain superfamily/Winged helix DNA-binding domain"/>
    <property type="match status" value="1"/>
</dbReference>
<reference evidence="3" key="1">
    <citation type="journal article" date="2019" name="Int. J. Syst. Evol. Microbiol.">
        <title>The Global Catalogue of Microorganisms (GCM) 10K type strain sequencing project: providing services to taxonomists for standard genome sequencing and annotation.</title>
        <authorList>
            <consortium name="The Broad Institute Genomics Platform"/>
            <consortium name="The Broad Institute Genome Sequencing Center for Infectious Disease"/>
            <person name="Wu L."/>
            <person name="Ma J."/>
        </authorList>
    </citation>
    <scope>NUCLEOTIDE SEQUENCE [LARGE SCALE GENOMIC DNA]</scope>
    <source>
        <strain evidence="3">CGMCC 4.7093</strain>
    </source>
</reference>
<proteinExistence type="predicted"/>
<name>A0ABV9YKH7_9PSEU</name>
<dbReference type="Pfam" id="PF03861">
    <property type="entry name" value="ANTAR"/>
    <property type="match status" value="1"/>
</dbReference>
<gene>
    <name evidence="2" type="ORF">ACFPBZ_14125</name>
</gene>
<evidence type="ECO:0000313" key="3">
    <source>
        <dbReference type="Proteomes" id="UP001595947"/>
    </source>
</evidence>
<dbReference type="RefSeq" id="WP_378036702.1">
    <property type="nucleotide sequence ID" value="NZ_JBHSIV010000013.1"/>
</dbReference>
<dbReference type="Proteomes" id="UP001595947">
    <property type="component" value="Unassembled WGS sequence"/>
</dbReference>
<sequence length="247" mass="25873">MHPPPLDVTALRRSMRRSIDGRALRDPGAAASLIVSSALEIVPAAVAGGLARTEGGTVRTDHTSDEAVAQLDTVQSTWGQGPCFDEESSEDGVVFLGDLDGAGAAARWPDFAPQAVACGYRSLLSTRLVTRTGGPRVTLNLYGRKAAAFGERAGLAAATFAVQAAALCQGGEEVRTMHAAVVNRDVIGQAKGILMERFGVSDDAAFQMLVTSSQDTNIKLADVAHWLVGEALQRSEDHPRAGVPPMP</sequence>
<feature type="domain" description="ANTAR" evidence="1">
    <location>
        <begin position="167"/>
        <end position="228"/>
    </location>
</feature>
<keyword evidence="3" id="KW-1185">Reference proteome</keyword>
<dbReference type="EMBL" id="JBHSIV010000013">
    <property type="protein sequence ID" value="MFC5063353.1"/>
    <property type="molecule type" value="Genomic_DNA"/>
</dbReference>
<evidence type="ECO:0000259" key="1">
    <source>
        <dbReference type="PROSITE" id="PS50921"/>
    </source>
</evidence>
<organism evidence="2 3">
    <name type="scientific">Actinomycetospora atypica</name>
    <dbReference type="NCBI Taxonomy" id="1290095"/>
    <lineage>
        <taxon>Bacteria</taxon>
        <taxon>Bacillati</taxon>
        <taxon>Actinomycetota</taxon>
        <taxon>Actinomycetes</taxon>
        <taxon>Pseudonocardiales</taxon>
        <taxon>Pseudonocardiaceae</taxon>
        <taxon>Actinomycetospora</taxon>
    </lineage>
</organism>
<dbReference type="InterPro" id="IPR005561">
    <property type="entry name" value="ANTAR"/>
</dbReference>
<protein>
    <submittedName>
        <fullName evidence="2">ANTAR domain-containing protein</fullName>
    </submittedName>
</protein>
<evidence type="ECO:0000313" key="2">
    <source>
        <dbReference type="EMBL" id="MFC5063353.1"/>
    </source>
</evidence>